<dbReference type="RefSeq" id="XP_034246451.1">
    <property type="nucleotide sequence ID" value="XM_034390560.1"/>
</dbReference>
<evidence type="ECO:0000313" key="5">
    <source>
        <dbReference type="RefSeq" id="XP_034246444.1"/>
    </source>
</evidence>
<evidence type="ECO:0000313" key="13">
    <source>
        <dbReference type="RefSeq" id="XP_034246452.1"/>
    </source>
</evidence>
<dbReference type="KEGG" id="tpal:117648206"/>
<dbReference type="InterPro" id="IPR001810">
    <property type="entry name" value="F-box_dom"/>
</dbReference>
<gene>
    <name evidence="4 5 6 7 8 9 10 11 12 13 14 15 16 17 18" type="primary">LOC117648206</name>
</gene>
<evidence type="ECO:0000313" key="11">
    <source>
        <dbReference type="RefSeq" id="XP_034246450.1"/>
    </source>
</evidence>
<dbReference type="RefSeq" id="XP_034246458.1">
    <property type="nucleotide sequence ID" value="XM_034390567.1"/>
</dbReference>
<dbReference type="RefSeq" id="XP_034246453.1">
    <property type="nucleotide sequence ID" value="XM_034390562.1"/>
</dbReference>
<sequence>MDHSAEQSELDSLELNGSSAASSLTPPAKKAKTAPLTPDGAVQAQQQLATPPDASLGLPDLPSTKGLCTLPDDELLQVFGFLTREQLLKCRTVCRRFRQLTLHPALWRRMNLLNPSWSALGAATLRVAPCLRRLTVSNLDELVLLGTLLAASSCAVSELHVVLDVVDAVLVAVVLARQATLGRLKEVKLTVTSTNVDAKSFLPRLRQLLRQLLSTPGLESIELDLDVKTAALLETLALNAVKRAVPVPSSLRRLQYFSACKDPYLPLFLEWHAATLEVVKLRCGHPRAAPMLAAMPRLRELQCPVLKDMPALLACTELRSLRLSISKDESPRHLFPGVAEYLRSAVATIEDLVLDYFQDEGRAQAVDLVLSLAGQRRTTPALKSLRFVFRNDMEQLIFTEPQPQLRPLAAVVHRLKHLVSLNIGQFSDELLDALDGEFVPNLERLEVSYRDECPHEWIHEEHVKELMQRCPRLHILAVVPEGCCIEGCTFCTENKCHEDLDLAGDFTLFSHPKEASCGVEHDDIEILIS</sequence>
<protein>
    <submittedName>
        <fullName evidence="4 5">Uncharacterized protein LOC117648206 isoform X1</fullName>
    </submittedName>
</protein>
<accession>A0A6P8Z7U2</accession>
<name>A0A6P8Z7U2_THRPL</name>
<feature type="domain" description="F-box" evidence="2">
    <location>
        <begin position="64"/>
        <end position="110"/>
    </location>
</feature>
<feature type="region of interest" description="Disordered" evidence="1">
    <location>
        <begin position="1"/>
        <end position="58"/>
    </location>
</feature>
<evidence type="ECO:0000313" key="17">
    <source>
        <dbReference type="RefSeq" id="XP_034246456.1"/>
    </source>
</evidence>
<dbReference type="Pfam" id="PF12937">
    <property type="entry name" value="F-box-like"/>
    <property type="match status" value="1"/>
</dbReference>
<evidence type="ECO:0000313" key="14">
    <source>
        <dbReference type="RefSeq" id="XP_034246453.1"/>
    </source>
</evidence>
<evidence type="ECO:0000313" key="12">
    <source>
        <dbReference type="RefSeq" id="XP_034246451.1"/>
    </source>
</evidence>
<dbReference type="OrthoDB" id="435188at2759"/>
<dbReference type="RefSeq" id="XP_034246452.1">
    <property type="nucleotide sequence ID" value="XM_034390561.1"/>
</dbReference>
<dbReference type="RefSeq" id="XP_034246455.1">
    <property type="nucleotide sequence ID" value="XM_034390564.1"/>
</dbReference>
<feature type="compositionally biased region" description="Polar residues" evidence="1">
    <location>
        <begin position="15"/>
        <end position="25"/>
    </location>
</feature>
<dbReference type="RefSeq" id="XP_034246454.1">
    <property type="nucleotide sequence ID" value="XM_034390563.1"/>
</dbReference>
<evidence type="ECO:0000313" key="4">
    <source>
        <dbReference type="RefSeq" id="XP_034246443.1"/>
    </source>
</evidence>
<keyword evidence="3" id="KW-1185">Reference proteome</keyword>
<reference evidence="4 5" key="1">
    <citation type="submission" date="2025-04" db="UniProtKB">
        <authorList>
            <consortium name="RefSeq"/>
        </authorList>
    </citation>
    <scope>IDENTIFICATION</scope>
    <source>
        <tissue evidence="4 5">Total insect</tissue>
    </source>
</reference>
<organism evidence="6">
    <name type="scientific">Thrips palmi</name>
    <name type="common">Melon thrips</name>
    <dbReference type="NCBI Taxonomy" id="161013"/>
    <lineage>
        <taxon>Eukaryota</taxon>
        <taxon>Metazoa</taxon>
        <taxon>Ecdysozoa</taxon>
        <taxon>Arthropoda</taxon>
        <taxon>Hexapoda</taxon>
        <taxon>Insecta</taxon>
        <taxon>Pterygota</taxon>
        <taxon>Neoptera</taxon>
        <taxon>Paraneoptera</taxon>
        <taxon>Thysanoptera</taxon>
        <taxon>Terebrantia</taxon>
        <taxon>Thripoidea</taxon>
        <taxon>Thripidae</taxon>
        <taxon>Thrips</taxon>
    </lineage>
</organism>
<dbReference type="RefSeq" id="XP_034246456.1">
    <property type="nucleotide sequence ID" value="XM_034390565.1"/>
</dbReference>
<evidence type="ECO:0000313" key="15">
    <source>
        <dbReference type="RefSeq" id="XP_034246454.1"/>
    </source>
</evidence>
<dbReference type="GO" id="GO:0031398">
    <property type="term" value="P:positive regulation of protein ubiquitination"/>
    <property type="evidence" value="ECO:0007669"/>
    <property type="project" value="TreeGrafter"/>
</dbReference>
<dbReference type="InterPro" id="IPR036047">
    <property type="entry name" value="F-box-like_dom_sf"/>
</dbReference>
<dbReference type="SUPFAM" id="SSF81383">
    <property type="entry name" value="F-box domain"/>
    <property type="match status" value="1"/>
</dbReference>
<dbReference type="Gene3D" id="3.80.10.10">
    <property type="entry name" value="Ribonuclease Inhibitor"/>
    <property type="match status" value="1"/>
</dbReference>
<evidence type="ECO:0000313" key="6">
    <source>
        <dbReference type="RefSeq" id="XP_034246445.1"/>
    </source>
</evidence>
<evidence type="ECO:0000313" key="7">
    <source>
        <dbReference type="RefSeq" id="XP_034246446.1"/>
    </source>
</evidence>
<dbReference type="Proteomes" id="UP000515158">
    <property type="component" value="Unplaced"/>
</dbReference>
<evidence type="ECO:0000313" key="10">
    <source>
        <dbReference type="RefSeq" id="XP_034246449.1"/>
    </source>
</evidence>
<dbReference type="RefSeq" id="XP_034246450.1">
    <property type="nucleotide sequence ID" value="XM_034390559.1"/>
</dbReference>
<dbReference type="Gene3D" id="1.20.1280.50">
    <property type="match status" value="1"/>
</dbReference>
<dbReference type="RefSeq" id="XP_034246449.1">
    <property type="nucleotide sequence ID" value="XM_034390558.1"/>
</dbReference>
<dbReference type="RefSeq" id="XP_034246443.1">
    <property type="nucleotide sequence ID" value="XM_034390552.1"/>
</dbReference>
<evidence type="ECO:0000313" key="8">
    <source>
        <dbReference type="RefSeq" id="XP_034246447.1"/>
    </source>
</evidence>
<dbReference type="PANTHER" id="PTHR20933:SF4">
    <property type="entry name" value="F-BOX INVOLVED IN POLYQ PATHOGENESIS, ISOFORM A"/>
    <property type="match status" value="1"/>
</dbReference>
<proteinExistence type="predicted"/>
<dbReference type="RefSeq" id="XP_034246448.1">
    <property type="nucleotide sequence ID" value="XM_034390557.1"/>
</dbReference>
<dbReference type="GeneID" id="117648206"/>
<evidence type="ECO:0000313" key="18">
    <source>
        <dbReference type="RefSeq" id="XP_034246458.1"/>
    </source>
</evidence>
<dbReference type="AlphaFoldDB" id="A0A6P8Z7U2"/>
<evidence type="ECO:0000313" key="3">
    <source>
        <dbReference type="Proteomes" id="UP000515158"/>
    </source>
</evidence>
<dbReference type="RefSeq" id="XP_034246444.1">
    <property type="nucleotide sequence ID" value="XM_034390553.1"/>
</dbReference>
<dbReference type="RefSeq" id="XP_034246447.1">
    <property type="nucleotide sequence ID" value="XM_034390556.1"/>
</dbReference>
<dbReference type="PANTHER" id="PTHR20933">
    <property type="entry name" value="F-BOX ONLY PROTEIN 33"/>
    <property type="match status" value="1"/>
</dbReference>
<dbReference type="InterPro" id="IPR032675">
    <property type="entry name" value="LRR_dom_sf"/>
</dbReference>
<dbReference type="PROSITE" id="PS50181">
    <property type="entry name" value="FBOX"/>
    <property type="match status" value="1"/>
</dbReference>
<evidence type="ECO:0000313" key="9">
    <source>
        <dbReference type="RefSeq" id="XP_034246448.1"/>
    </source>
</evidence>
<dbReference type="SMART" id="SM00256">
    <property type="entry name" value="FBOX"/>
    <property type="match status" value="1"/>
</dbReference>
<dbReference type="RefSeq" id="XP_034246445.1">
    <property type="nucleotide sequence ID" value="XM_034390554.1"/>
</dbReference>
<dbReference type="RefSeq" id="XP_034246446.1">
    <property type="nucleotide sequence ID" value="XM_034390555.1"/>
</dbReference>
<evidence type="ECO:0000313" key="16">
    <source>
        <dbReference type="RefSeq" id="XP_034246455.1"/>
    </source>
</evidence>
<evidence type="ECO:0000256" key="1">
    <source>
        <dbReference type="SAM" id="MobiDB-lite"/>
    </source>
</evidence>
<evidence type="ECO:0000259" key="2">
    <source>
        <dbReference type="PROSITE" id="PS50181"/>
    </source>
</evidence>